<keyword evidence="2" id="KW-0732">Signal</keyword>
<feature type="domain" description="WAP" evidence="3">
    <location>
        <begin position="83"/>
        <end position="130"/>
    </location>
</feature>
<dbReference type="EMBL" id="JAHGAV010000066">
    <property type="protein sequence ID" value="KAG6933844.1"/>
    <property type="molecule type" value="Genomic_DNA"/>
</dbReference>
<proteinExistence type="predicted"/>
<evidence type="ECO:0000256" key="1">
    <source>
        <dbReference type="ARBA" id="ARBA00023157"/>
    </source>
</evidence>
<dbReference type="GO" id="GO:0005576">
    <property type="term" value="C:extracellular region"/>
    <property type="evidence" value="ECO:0007669"/>
    <property type="project" value="InterPro"/>
</dbReference>
<gene>
    <name evidence="4" type="primary">WFDC5</name>
    <name evidence="4" type="ORF">G0U57_018386</name>
</gene>
<dbReference type="InterPro" id="IPR036645">
    <property type="entry name" value="Elafin-like_sf"/>
</dbReference>
<feature type="signal peptide" evidence="2">
    <location>
        <begin position="1"/>
        <end position="34"/>
    </location>
</feature>
<evidence type="ECO:0000259" key="3">
    <source>
        <dbReference type="PROSITE" id="PS51390"/>
    </source>
</evidence>
<comment type="caution">
    <text evidence="4">The sequence shown here is derived from an EMBL/GenBank/DDBJ whole genome shotgun (WGS) entry which is preliminary data.</text>
</comment>
<feature type="domain" description="WAP" evidence="3">
    <location>
        <begin position="36"/>
        <end position="82"/>
    </location>
</feature>
<reference evidence="4 5" key="1">
    <citation type="journal article" date="2020" name="G3 (Bethesda)">
        <title>Draft Genome of the Common Snapping Turtle, Chelydra serpentina, a Model for Phenotypic Plasticity in Reptiles.</title>
        <authorList>
            <person name="Das D."/>
            <person name="Singh S.K."/>
            <person name="Bierstedt J."/>
            <person name="Erickson A."/>
            <person name="Galli G.L.J."/>
            <person name="Crossley D.A. 2nd"/>
            <person name="Rhen T."/>
        </authorList>
    </citation>
    <scope>NUCLEOTIDE SEQUENCE [LARGE SCALE GENOMIC DNA]</scope>
    <source>
        <strain evidence="4">KW</strain>
    </source>
</reference>
<dbReference type="GO" id="GO:0030414">
    <property type="term" value="F:peptidase inhibitor activity"/>
    <property type="evidence" value="ECO:0007669"/>
    <property type="project" value="InterPro"/>
</dbReference>
<feature type="non-terminal residue" evidence="4">
    <location>
        <position position="1"/>
    </location>
</feature>
<name>A0A8T1SZA5_CHESE</name>
<protein>
    <submittedName>
        <fullName evidence="4">WAP four-disulfide core domain 5</fullName>
    </submittedName>
</protein>
<keyword evidence="5" id="KW-1185">Reference proteome</keyword>
<dbReference type="FunFam" id="4.10.75.10:FF:000001">
    <property type="entry name" value="Anosmin 1"/>
    <property type="match status" value="1"/>
</dbReference>
<dbReference type="SUPFAM" id="SSF57256">
    <property type="entry name" value="Elafin-like"/>
    <property type="match status" value="2"/>
</dbReference>
<dbReference type="Pfam" id="PF00095">
    <property type="entry name" value="WAP"/>
    <property type="match status" value="2"/>
</dbReference>
<organism evidence="4 5">
    <name type="scientific">Chelydra serpentina</name>
    <name type="common">Snapping turtle</name>
    <name type="synonym">Testudo serpentina</name>
    <dbReference type="NCBI Taxonomy" id="8475"/>
    <lineage>
        <taxon>Eukaryota</taxon>
        <taxon>Metazoa</taxon>
        <taxon>Chordata</taxon>
        <taxon>Craniata</taxon>
        <taxon>Vertebrata</taxon>
        <taxon>Euteleostomi</taxon>
        <taxon>Archelosauria</taxon>
        <taxon>Testudinata</taxon>
        <taxon>Testudines</taxon>
        <taxon>Cryptodira</taxon>
        <taxon>Durocryptodira</taxon>
        <taxon>Americhelydia</taxon>
        <taxon>Chelydroidea</taxon>
        <taxon>Chelydridae</taxon>
        <taxon>Chelydra</taxon>
    </lineage>
</organism>
<dbReference type="PANTHER" id="PTHR47769">
    <property type="entry name" value="WAP FOUR-DISULFIDE CORE DOMAIN PROTEIN 8"/>
    <property type="match status" value="1"/>
</dbReference>
<dbReference type="InterPro" id="IPR008197">
    <property type="entry name" value="WAP_dom"/>
</dbReference>
<dbReference type="OrthoDB" id="9425681at2759"/>
<dbReference type="CDD" id="cd00199">
    <property type="entry name" value="WAP"/>
    <property type="match status" value="1"/>
</dbReference>
<evidence type="ECO:0000313" key="5">
    <source>
        <dbReference type="Proteomes" id="UP000765507"/>
    </source>
</evidence>
<dbReference type="Proteomes" id="UP000765507">
    <property type="component" value="Unassembled WGS sequence"/>
</dbReference>
<feature type="chain" id="PRO_5035877447" evidence="2">
    <location>
        <begin position="35"/>
        <end position="132"/>
    </location>
</feature>
<accession>A0A8T1SZA5</accession>
<dbReference type="PROSITE" id="PS51390">
    <property type="entry name" value="WAP"/>
    <property type="match status" value="2"/>
</dbReference>
<dbReference type="PRINTS" id="PR00003">
    <property type="entry name" value="4DISULPHCORE"/>
</dbReference>
<evidence type="ECO:0000256" key="2">
    <source>
        <dbReference type="SAM" id="SignalP"/>
    </source>
</evidence>
<evidence type="ECO:0000313" key="4">
    <source>
        <dbReference type="EMBL" id="KAG6933844.1"/>
    </source>
</evidence>
<dbReference type="SMART" id="SM00217">
    <property type="entry name" value="WAP"/>
    <property type="match status" value="2"/>
</dbReference>
<dbReference type="AlphaFoldDB" id="A0A8T1SZA5"/>
<dbReference type="Gene3D" id="4.10.75.10">
    <property type="entry name" value="Elafin-like"/>
    <property type="match status" value="2"/>
</dbReference>
<keyword evidence="1" id="KW-1015">Disulfide bond</keyword>
<dbReference type="PANTHER" id="PTHR47769:SF1">
    <property type="entry name" value="WAP FOUR-DISULFIDE CORE DOMAIN PROTEIN 8"/>
    <property type="match status" value="1"/>
</dbReference>
<sequence>GIQTQLSDSTMKSVGVLLLMGLLTLWTELPAATGKQKVKSGTCPPDNIRCFQAEPDKCARDSECGGKQKCCHYFCAMRCVDPVKVKPGICPPDNIRCIQPQPDECAMDSNCQGKMKCCHARCAMRCVYPLQA</sequence>